<keyword evidence="3" id="KW-1185">Reference proteome</keyword>
<feature type="transmembrane region" description="Helical" evidence="1">
    <location>
        <begin position="43"/>
        <end position="63"/>
    </location>
</feature>
<gene>
    <name evidence="2" type="ORF">ACFOEJ_14795</name>
</gene>
<keyword evidence="1" id="KW-1133">Transmembrane helix</keyword>
<evidence type="ECO:0000256" key="1">
    <source>
        <dbReference type="SAM" id="Phobius"/>
    </source>
</evidence>
<evidence type="ECO:0000313" key="3">
    <source>
        <dbReference type="Proteomes" id="UP001595625"/>
    </source>
</evidence>
<keyword evidence="1" id="KW-0812">Transmembrane</keyword>
<dbReference type="Proteomes" id="UP001595625">
    <property type="component" value="Unassembled WGS sequence"/>
</dbReference>
<organism evidence="2 3">
    <name type="scientific">Planomicrobium okeanokoites</name>
    <name type="common">Planococcus okeanokoites</name>
    <name type="synonym">Flavobacterium okeanokoites</name>
    <dbReference type="NCBI Taxonomy" id="244"/>
    <lineage>
        <taxon>Bacteria</taxon>
        <taxon>Bacillati</taxon>
        <taxon>Bacillota</taxon>
        <taxon>Bacilli</taxon>
        <taxon>Bacillales</taxon>
        <taxon>Caryophanaceae</taxon>
        <taxon>Planomicrobium</taxon>
    </lineage>
</organism>
<sequence>MKKKIHLAILLFTSVYFLMRLTMLYAMANKNHLFIYKDIDLDLLLPSADIISTMLFFFSLYHFFKSNRPIKYISIALMAFFIPFTILASFLYITMNADDEHSRHRFNSADDNKKFLVVIGHMKGLHPDNSDPRDIYLYEKTAPFIYEKLGQSRIELDAEDLKVLSDMKVNVEELSVEINERMVFFEKNK</sequence>
<keyword evidence="1" id="KW-0472">Membrane</keyword>
<dbReference type="RefSeq" id="WP_117312862.1">
    <property type="nucleotide sequence ID" value="NZ_JBHRUJ010000017.1"/>
</dbReference>
<feature type="transmembrane region" description="Helical" evidence="1">
    <location>
        <begin position="75"/>
        <end position="95"/>
    </location>
</feature>
<evidence type="ECO:0000313" key="2">
    <source>
        <dbReference type="EMBL" id="MFC3212354.1"/>
    </source>
</evidence>
<reference evidence="3" key="1">
    <citation type="journal article" date="2019" name="Int. J. Syst. Evol. Microbiol.">
        <title>The Global Catalogue of Microorganisms (GCM) 10K type strain sequencing project: providing services to taxonomists for standard genome sequencing and annotation.</title>
        <authorList>
            <consortium name="The Broad Institute Genomics Platform"/>
            <consortium name="The Broad Institute Genome Sequencing Center for Infectious Disease"/>
            <person name="Wu L."/>
            <person name="Ma J."/>
        </authorList>
    </citation>
    <scope>NUCLEOTIDE SEQUENCE [LARGE SCALE GENOMIC DNA]</scope>
    <source>
        <strain evidence="3">CCM 320</strain>
    </source>
</reference>
<protein>
    <submittedName>
        <fullName evidence="2">Uncharacterized protein</fullName>
    </submittedName>
</protein>
<accession>A0ABV7KSE6</accession>
<feature type="transmembrane region" description="Helical" evidence="1">
    <location>
        <begin position="7"/>
        <end position="28"/>
    </location>
</feature>
<dbReference type="EMBL" id="JBHRUJ010000017">
    <property type="protein sequence ID" value="MFC3212354.1"/>
    <property type="molecule type" value="Genomic_DNA"/>
</dbReference>
<name>A0ABV7KSE6_PLAOK</name>
<proteinExistence type="predicted"/>
<comment type="caution">
    <text evidence="2">The sequence shown here is derived from an EMBL/GenBank/DDBJ whole genome shotgun (WGS) entry which is preliminary data.</text>
</comment>